<dbReference type="InterPro" id="IPR037219">
    <property type="entry name" value="Peptidase_M41-like"/>
</dbReference>
<reference evidence="3 4" key="1">
    <citation type="submission" date="2018-12" db="EMBL/GenBank/DDBJ databases">
        <authorList>
            <consortium name="Pathogen Informatics"/>
        </authorList>
    </citation>
    <scope>NUCLEOTIDE SEQUENCE [LARGE SCALE GENOMIC DNA]</scope>
    <source>
        <strain evidence="3 4">NCTC11075</strain>
    </source>
</reference>
<evidence type="ECO:0000256" key="2">
    <source>
        <dbReference type="PROSITE-ProRule" id="PRU00252"/>
    </source>
</evidence>
<dbReference type="InterPro" id="IPR000424">
    <property type="entry name" value="Primosome_PriB/ssb"/>
</dbReference>
<dbReference type="EMBL" id="LR134204">
    <property type="protein sequence ID" value="VEB93469.1"/>
    <property type="molecule type" value="Genomic_DNA"/>
</dbReference>
<dbReference type="PROSITE" id="PS50935">
    <property type="entry name" value="SSB"/>
    <property type="match status" value="1"/>
</dbReference>
<dbReference type="GO" id="GO:0004176">
    <property type="term" value="F:ATP-dependent peptidase activity"/>
    <property type="evidence" value="ECO:0007669"/>
    <property type="project" value="InterPro"/>
</dbReference>
<gene>
    <name evidence="3" type="primary">ssb_3</name>
    <name evidence="3" type="ORF">NCTC11075_04363</name>
</gene>
<evidence type="ECO:0000313" key="4">
    <source>
        <dbReference type="Proteomes" id="UP000270272"/>
    </source>
</evidence>
<evidence type="ECO:0000313" key="3">
    <source>
        <dbReference type="EMBL" id="VEB93469.1"/>
    </source>
</evidence>
<dbReference type="GO" id="GO:0003697">
    <property type="term" value="F:single-stranded DNA binding"/>
    <property type="evidence" value="ECO:0007669"/>
    <property type="project" value="InterPro"/>
</dbReference>
<evidence type="ECO:0000256" key="1">
    <source>
        <dbReference type="ARBA" id="ARBA00023125"/>
    </source>
</evidence>
<dbReference type="GO" id="GO:0005524">
    <property type="term" value="F:ATP binding"/>
    <property type="evidence" value="ECO:0007669"/>
    <property type="project" value="InterPro"/>
</dbReference>
<organism evidence="3 4">
    <name type="scientific">Citrobacter koseri</name>
    <name type="common">Citrobacter diversus</name>
    <dbReference type="NCBI Taxonomy" id="545"/>
    <lineage>
        <taxon>Bacteria</taxon>
        <taxon>Pseudomonadati</taxon>
        <taxon>Pseudomonadota</taxon>
        <taxon>Gammaproteobacteria</taxon>
        <taxon>Enterobacterales</taxon>
        <taxon>Enterobacteriaceae</taxon>
        <taxon>Citrobacter</taxon>
    </lineage>
</organism>
<name>A0A3S5DP63_CITKO</name>
<dbReference type="Pfam" id="PF00436">
    <property type="entry name" value="SSB"/>
    <property type="match status" value="1"/>
</dbReference>
<accession>A0A3S5DP63</accession>
<proteinExistence type="predicted"/>
<dbReference type="GO" id="GO:0004222">
    <property type="term" value="F:metalloendopeptidase activity"/>
    <property type="evidence" value="ECO:0007669"/>
    <property type="project" value="InterPro"/>
</dbReference>
<dbReference type="CDD" id="cd04496">
    <property type="entry name" value="SSB_OBF"/>
    <property type="match status" value="1"/>
</dbReference>
<dbReference type="InterPro" id="IPR012340">
    <property type="entry name" value="NA-bd_OB-fold"/>
</dbReference>
<dbReference type="Gene3D" id="2.40.50.140">
    <property type="entry name" value="Nucleic acid-binding proteins"/>
    <property type="match status" value="1"/>
</dbReference>
<sequence length="361" mass="39563">MTAQISAYGRLVADPQTRTTANDKQMTMARLAVSLPCHTGQNGEATYWLGVVAFGRQADLLAKHQKGDLVSVAGNMQLNQWAGQDGVQKEQPQVIADSVISARTARPGGNKGSQGRPLAPLIMPASSRATSMISAHRSTMKHHSEREDMSTQPTIIEFGSYRWPRHLAIHEAGHAIAAWFFGIQEVEIALSGNNRVAKTYLSGDVDECGAVAVWHANYPRNVAEVKSYTLSNDDTRLRLIDQVCRAMVSSLAGIVAQSRYTGDDINALMETSGKADMKNVRDLSEVYRVVGGRDADIQRISLSCAQALIALKWWDVIALAKILENRNHMPASNFQRIMGDIDKPVPEPLTLTELDELVSEE</sequence>
<dbReference type="GO" id="GO:0006508">
    <property type="term" value="P:proteolysis"/>
    <property type="evidence" value="ECO:0007669"/>
    <property type="project" value="InterPro"/>
</dbReference>
<dbReference type="SUPFAM" id="SSF140990">
    <property type="entry name" value="FtsH protease domain-like"/>
    <property type="match status" value="1"/>
</dbReference>
<keyword evidence="1 2" id="KW-0238">DNA-binding</keyword>
<dbReference type="SUPFAM" id="SSF50249">
    <property type="entry name" value="Nucleic acid-binding proteins"/>
    <property type="match status" value="1"/>
</dbReference>
<dbReference type="Gene3D" id="1.20.58.760">
    <property type="entry name" value="Peptidase M41"/>
    <property type="match status" value="1"/>
</dbReference>
<protein>
    <submittedName>
        <fullName evidence="3">Helix-destabilizing protein</fullName>
    </submittedName>
</protein>
<dbReference type="Proteomes" id="UP000270272">
    <property type="component" value="Chromosome"/>
</dbReference>
<dbReference type="AlphaFoldDB" id="A0A3S5DP63"/>